<name>A0ABW5DZV3_9BACT</name>
<dbReference type="EMBL" id="JBHUJC010000013">
    <property type="protein sequence ID" value="MFD2275867.1"/>
    <property type="molecule type" value="Genomic_DNA"/>
</dbReference>
<keyword evidence="5" id="KW-1185">Reference proteome</keyword>
<dbReference type="Pfam" id="PF14237">
    <property type="entry name" value="GYF_2"/>
    <property type="match status" value="1"/>
</dbReference>
<comment type="caution">
    <text evidence="4">The sequence shown here is derived from an EMBL/GenBank/DDBJ whole genome shotgun (WGS) entry which is preliminary data.</text>
</comment>
<feature type="transmembrane region" description="Helical" evidence="2">
    <location>
        <begin position="166"/>
        <end position="189"/>
    </location>
</feature>
<evidence type="ECO:0000256" key="1">
    <source>
        <dbReference type="SAM" id="MobiDB-lite"/>
    </source>
</evidence>
<evidence type="ECO:0000259" key="3">
    <source>
        <dbReference type="Pfam" id="PF14237"/>
    </source>
</evidence>
<keyword evidence="2" id="KW-0472">Membrane</keyword>
<evidence type="ECO:0000313" key="4">
    <source>
        <dbReference type="EMBL" id="MFD2275867.1"/>
    </source>
</evidence>
<protein>
    <submittedName>
        <fullName evidence="4">DUF4339 domain-containing protein</fullName>
    </submittedName>
</protein>
<reference evidence="5" key="1">
    <citation type="journal article" date="2019" name="Int. J. Syst. Evol. Microbiol.">
        <title>The Global Catalogue of Microorganisms (GCM) 10K type strain sequencing project: providing services to taxonomists for standard genome sequencing and annotation.</title>
        <authorList>
            <consortium name="The Broad Institute Genomics Platform"/>
            <consortium name="The Broad Institute Genome Sequencing Center for Infectious Disease"/>
            <person name="Wu L."/>
            <person name="Ma J."/>
        </authorList>
    </citation>
    <scope>NUCLEOTIDE SEQUENCE [LARGE SCALE GENOMIC DNA]</scope>
    <source>
        <strain evidence="5">JCM 16545</strain>
    </source>
</reference>
<gene>
    <name evidence="4" type="ORF">ACFSQZ_05255</name>
</gene>
<evidence type="ECO:0000256" key="2">
    <source>
        <dbReference type="SAM" id="Phobius"/>
    </source>
</evidence>
<organism evidence="4 5">
    <name type="scientific">Rubritalea spongiae</name>
    <dbReference type="NCBI Taxonomy" id="430797"/>
    <lineage>
        <taxon>Bacteria</taxon>
        <taxon>Pseudomonadati</taxon>
        <taxon>Verrucomicrobiota</taxon>
        <taxon>Verrucomicrobiia</taxon>
        <taxon>Verrucomicrobiales</taxon>
        <taxon>Rubritaleaceae</taxon>
        <taxon>Rubritalea</taxon>
    </lineage>
</organism>
<dbReference type="Proteomes" id="UP001597297">
    <property type="component" value="Unassembled WGS sequence"/>
</dbReference>
<dbReference type="RefSeq" id="WP_377095134.1">
    <property type="nucleotide sequence ID" value="NZ_JBHSJM010000001.1"/>
</dbReference>
<feature type="region of interest" description="Disordered" evidence="1">
    <location>
        <begin position="253"/>
        <end position="287"/>
    </location>
</feature>
<feature type="transmembrane region" description="Helical" evidence="2">
    <location>
        <begin position="201"/>
        <end position="224"/>
    </location>
</feature>
<accession>A0ABW5DZV3</accession>
<feature type="transmembrane region" description="Helical" evidence="2">
    <location>
        <begin position="98"/>
        <end position="119"/>
    </location>
</feature>
<feature type="domain" description="GYF" evidence="3">
    <location>
        <begin position="9"/>
        <end position="57"/>
    </location>
</feature>
<keyword evidence="2" id="KW-1133">Transmembrane helix</keyword>
<dbReference type="InterPro" id="IPR025640">
    <property type="entry name" value="GYF_2"/>
</dbReference>
<evidence type="ECO:0000313" key="5">
    <source>
        <dbReference type="Proteomes" id="UP001597297"/>
    </source>
</evidence>
<sequence>MASREEKEWFYMALGHRRGPVTRDTLCEMLLNEELYIESTQVWREGMKEWEELADCKAFASTLKKVREAARQTEANVRHAASSDSKEEDLICRGASRALYNCFFYIGWTVPILIGVVILTELQVYQIIDVSTVVRNKLQYIVPLTLLLLALCQMSVSRMRHAGYPAWLGVTVFVPIWNFFIFFVCLFTPQNFKRKKRLGKAALAYFLLFLAMLALPFSGLFTGLNPQSVNLFSVTQGMIDAYKYQTSFSTRLKHSKEKAEAAEERRKELEEKEREEREKSQRKRSGE</sequence>
<feature type="transmembrane region" description="Helical" evidence="2">
    <location>
        <begin position="140"/>
        <end position="160"/>
    </location>
</feature>
<keyword evidence="2" id="KW-0812">Transmembrane</keyword>
<proteinExistence type="predicted"/>
<feature type="compositionally biased region" description="Basic and acidic residues" evidence="1">
    <location>
        <begin position="257"/>
        <end position="287"/>
    </location>
</feature>